<reference evidence="4" key="1">
    <citation type="journal article" date="2019" name="Int. J. Syst. Evol. Microbiol.">
        <title>The Global Catalogue of Microorganisms (GCM) 10K type strain sequencing project: providing services to taxonomists for standard genome sequencing and annotation.</title>
        <authorList>
            <consortium name="The Broad Institute Genomics Platform"/>
            <consortium name="The Broad Institute Genome Sequencing Center for Infectious Disease"/>
            <person name="Wu L."/>
            <person name="Ma J."/>
        </authorList>
    </citation>
    <scope>NUCLEOTIDE SEQUENCE [LARGE SCALE GENOMIC DNA]</scope>
    <source>
        <strain evidence="4">CECT 8531</strain>
    </source>
</reference>
<evidence type="ECO:0000256" key="1">
    <source>
        <dbReference type="SAM" id="MobiDB-lite"/>
    </source>
</evidence>
<comment type="caution">
    <text evidence="3">The sequence shown here is derived from an EMBL/GenBank/DDBJ whole genome shotgun (WGS) entry which is preliminary data.</text>
</comment>
<dbReference type="EMBL" id="JBHSDH010000005">
    <property type="protein sequence ID" value="MFC4290871.1"/>
    <property type="molecule type" value="Genomic_DNA"/>
</dbReference>
<dbReference type="GO" id="GO:0016787">
    <property type="term" value="F:hydrolase activity"/>
    <property type="evidence" value="ECO:0007669"/>
    <property type="project" value="UniProtKB-KW"/>
</dbReference>
<dbReference type="RefSeq" id="WP_381420470.1">
    <property type="nucleotide sequence ID" value="NZ_JBHSDH010000005.1"/>
</dbReference>
<sequence length="406" mass="43946">MIQEPFPKNDDANRRRPAPAPRRRLIGGREILLVLIAFSLLALAPSIAQVTGFSSRSAPSSPAVTLGSAERPESNFAGSAFYFMEQDYAIPPSNEVMDAAMGDKGSLIGVDPLSSDVMPADETGLGGSAQPFVMNAASADYARALKCLTDAIYYEAASESDSGQRAVAQVIINRMRHPTYPNNICGVVYQGSERRTGCQFSYSCDGSMARIPSRSHWLRAGRVAASALAGYVHRPVGMATHYHTVNIYPYWAPSLHFIGTIGMHRFYRWKGSAGRPSAFFRSYAGNEPFPGPKPRAWKDTPAPSLDPIQLQKQYEREYAAARLKAEEEARGRAAASAQSGIAPAPAYSEIVPQRQRSAPVYSAPDYSREALNKGGDKAYGGGKLPGTTNIKPEYQNSGTWKAQPTG</sequence>
<dbReference type="Gene3D" id="1.10.10.2520">
    <property type="entry name" value="Cell wall hydrolase SleB, domain 1"/>
    <property type="match status" value="1"/>
</dbReference>
<keyword evidence="4" id="KW-1185">Reference proteome</keyword>
<feature type="compositionally biased region" description="Polar residues" evidence="1">
    <location>
        <begin position="386"/>
        <end position="406"/>
    </location>
</feature>
<organism evidence="3 4">
    <name type="scientific">Sphingorhabdus arenilitoris</name>
    <dbReference type="NCBI Taxonomy" id="1490041"/>
    <lineage>
        <taxon>Bacteria</taxon>
        <taxon>Pseudomonadati</taxon>
        <taxon>Pseudomonadota</taxon>
        <taxon>Alphaproteobacteria</taxon>
        <taxon>Sphingomonadales</taxon>
        <taxon>Sphingomonadaceae</taxon>
        <taxon>Sphingorhabdus</taxon>
    </lineage>
</organism>
<feature type="region of interest" description="Disordered" evidence="1">
    <location>
        <begin position="346"/>
        <end position="406"/>
    </location>
</feature>
<evidence type="ECO:0000313" key="4">
    <source>
        <dbReference type="Proteomes" id="UP001595887"/>
    </source>
</evidence>
<accession>A0ABV8RC02</accession>
<dbReference type="Proteomes" id="UP001595887">
    <property type="component" value="Unassembled WGS sequence"/>
</dbReference>
<protein>
    <submittedName>
        <fullName evidence="3">Cell wall hydrolase</fullName>
    </submittedName>
</protein>
<evidence type="ECO:0000259" key="2">
    <source>
        <dbReference type="Pfam" id="PF07486"/>
    </source>
</evidence>
<gene>
    <name evidence="3" type="ORF">ACFOWX_00380</name>
</gene>
<feature type="domain" description="Cell wall hydrolase SleB" evidence="2">
    <location>
        <begin position="158"/>
        <end position="267"/>
    </location>
</feature>
<dbReference type="InterPro" id="IPR042047">
    <property type="entry name" value="SleB_dom1"/>
</dbReference>
<name>A0ABV8RC02_9SPHN</name>
<feature type="compositionally biased region" description="Basic and acidic residues" evidence="1">
    <location>
        <begin position="366"/>
        <end position="376"/>
    </location>
</feature>
<evidence type="ECO:0000313" key="3">
    <source>
        <dbReference type="EMBL" id="MFC4290871.1"/>
    </source>
</evidence>
<dbReference type="Pfam" id="PF07486">
    <property type="entry name" value="Hydrolase_2"/>
    <property type="match status" value="1"/>
</dbReference>
<proteinExistence type="predicted"/>
<keyword evidence="3" id="KW-0378">Hydrolase</keyword>
<feature type="region of interest" description="Disordered" evidence="1">
    <location>
        <begin position="1"/>
        <end position="21"/>
    </location>
</feature>
<dbReference type="InterPro" id="IPR011105">
    <property type="entry name" value="Cell_wall_hydrolase_SleB"/>
</dbReference>